<evidence type="ECO:0000256" key="1">
    <source>
        <dbReference type="ARBA" id="ARBA00002578"/>
    </source>
</evidence>
<evidence type="ECO:0000313" key="11">
    <source>
        <dbReference type="EMBL" id="MDC7716107.1"/>
    </source>
</evidence>
<evidence type="ECO:0000256" key="10">
    <source>
        <dbReference type="RuleBase" id="RU362071"/>
    </source>
</evidence>
<evidence type="ECO:0000256" key="3">
    <source>
        <dbReference type="ARBA" id="ARBA00021717"/>
    </source>
</evidence>
<feature type="transmembrane region" description="Helical" evidence="10">
    <location>
        <begin position="182"/>
        <end position="201"/>
    </location>
</feature>
<feature type="transmembrane region" description="Helical" evidence="10">
    <location>
        <begin position="155"/>
        <end position="176"/>
    </location>
</feature>
<evidence type="ECO:0000256" key="9">
    <source>
        <dbReference type="NCBIfam" id="TIGR01400"/>
    </source>
</evidence>
<evidence type="ECO:0000256" key="2">
    <source>
        <dbReference type="ARBA" id="ARBA00009772"/>
    </source>
</evidence>
<keyword evidence="5 10" id="KW-0812">Transmembrane</keyword>
<feature type="transmembrane region" description="Helical" evidence="10">
    <location>
        <begin position="12"/>
        <end position="32"/>
    </location>
</feature>
<feature type="transmembrane region" description="Helical" evidence="10">
    <location>
        <begin position="44"/>
        <end position="61"/>
    </location>
</feature>
<keyword evidence="7 10" id="KW-0472">Membrane</keyword>
<protein>
    <recommendedName>
        <fullName evidence="3 9">Flagellar biosynthetic protein FliR</fullName>
    </recommendedName>
</protein>
<dbReference type="NCBIfam" id="TIGR01400">
    <property type="entry name" value="fliR"/>
    <property type="match status" value="1"/>
</dbReference>
<name>A0ABT5IU70_9NEIS</name>
<keyword evidence="11" id="KW-0282">Flagellum</keyword>
<keyword evidence="4 10" id="KW-1003">Cell membrane</keyword>
<dbReference type="PANTHER" id="PTHR30065">
    <property type="entry name" value="FLAGELLAR BIOSYNTHETIC PROTEIN FLIR"/>
    <property type="match status" value="1"/>
</dbReference>
<comment type="similarity">
    <text evidence="2 10">Belongs to the FliR/MopE/SpaR family.</text>
</comment>
<evidence type="ECO:0000256" key="6">
    <source>
        <dbReference type="ARBA" id="ARBA00022989"/>
    </source>
</evidence>
<keyword evidence="6 10" id="KW-1133">Transmembrane helix</keyword>
<comment type="function">
    <text evidence="1 10">Role in flagellar biosynthesis.</text>
</comment>
<keyword evidence="8 10" id="KW-0975">Bacterial flagellum</keyword>
<comment type="caution">
    <text evidence="11">The sequence shown here is derived from an EMBL/GenBank/DDBJ whole genome shotgun (WGS) entry which is preliminary data.</text>
</comment>
<comment type="subcellular location">
    <subcellularLocation>
        <location evidence="10">Cell membrane</location>
        <topology evidence="10">Multi-pass membrane protein</topology>
    </subcellularLocation>
    <subcellularLocation>
        <location evidence="10">Bacterial flagellum basal body</location>
    </subcellularLocation>
</comment>
<gene>
    <name evidence="11" type="primary">fliR</name>
    <name evidence="11" type="ORF">PQU95_02570</name>
</gene>
<evidence type="ECO:0000313" key="12">
    <source>
        <dbReference type="Proteomes" id="UP001219956"/>
    </source>
</evidence>
<dbReference type="InterPro" id="IPR002010">
    <property type="entry name" value="T3SS_IM_R"/>
</dbReference>
<sequence length="258" mass="28051">MISFNDAQINALLAYFLWPFARIVGLMLADPLLSSKSIPRRYKAGFGMFLTILLAPVLPPMPEVSVVSAQGTLIVIQQLLIGIIIGTVMRIVLTGVEMAGFLMGSQMGLGFAMFFDPQHSAQVPAVSRVLSVFATLIFLTFDGHQVLIATLAESFRLMPVGAPFPAASLYSLAVWGGKLFEWGLWLSLPVVGTLLVVNLAIGVMTRAAPQFNVFSFGFPVTLFIGFVALYLSLPLMEPALSQLYRESFDFIAALLKAR</sequence>
<reference evidence="11 12" key="1">
    <citation type="submission" date="2023-01" db="EMBL/GenBank/DDBJ databases">
        <title>Novel species of the genus Vogesella isolated from rivers.</title>
        <authorList>
            <person name="Lu H."/>
        </authorList>
    </citation>
    <scope>NUCLEOTIDE SEQUENCE [LARGE SCALE GENOMIC DNA]</scope>
    <source>
        <strain evidence="11 12">DC21W</strain>
    </source>
</reference>
<dbReference type="RefSeq" id="WP_272750544.1">
    <property type="nucleotide sequence ID" value="NZ_JAQQLF010000002.1"/>
</dbReference>
<feature type="transmembrane region" description="Helical" evidence="10">
    <location>
        <begin position="213"/>
        <end position="233"/>
    </location>
</feature>
<dbReference type="PANTHER" id="PTHR30065:SF8">
    <property type="entry name" value="FLAGELLAR BIOSYNTHETIC PROTEIN FLIR"/>
    <property type="match status" value="1"/>
</dbReference>
<evidence type="ECO:0000256" key="4">
    <source>
        <dbReference type="ARBA" id="ARBA00022475"/>
    </source>
</evidence>
<organism evidence="11 12">
    <name type="scientific">Vogesella aquatica</name>
    <dbReference type="NCBI Taxonomy" id="2984206"/>
    <lineage>
        <taxon>Bacteria</taxon>
        <taxon>Pseudomonadati</taxon>
        <taxon>Pseudomonadota</taxon>
        <taxon>Betaproteobacteria</taxon>
        <taxon>Neisseriales</taxon>
        <taxon>Chromobacteriaceae</taxon>
        <taxon>Vogesella</taxon>
    </lineage>
</organism>
<keyword evidence="12" id="KW-1185">Reference proteome</keyword>
<accession>A0ABT5IU70</accession>
<proteinExistence type="inferred from homology"/>
<evidence type="ECO:0000256" key="8">
    <source>
        <dbReference type="ARBA" id="ARBA00023143"/>
    </source>
</evidence>
<evidence type="ECO:0000256" key="5">
    <source>
        <dbReference type="ARBA" id="ARBA00022692"/>
    </source>
</evidence>
<dbReference type="PRINTS" id="PR00953">
    <property type="entry name" value="TYPE3IMRPROT"/>
</dbReference>
<dbReference type="InterPro" id="IPR006303">
    <property type="entry name" value="FliR"/>
</dbReference>
<keyword evidence="11" id="KW-0969">Cilium</keyword>
<evidence type="ECO:0000256" key="7">
    <source>
        <dbReference type="ARBA" id="ARBA00023136"/>
    </source>
</evidence>
<dbReference type="Pfam" id="PF01311">
    <property type="entry name" value="Bac_export_1"/>
    <property type="match status" value="1"/>
</dbReference>
<keyword evidence="11" id="KW-0966">Cell projection</keyword>
<dbReference type="Proteomes" id="UP001219956">
    <property type="component" value="Unassembled WGS sequence"/>
</dbReference>
<dbReference type="EMBL" id="JAQQLF010000002">
    <property type="protein sequence ID" value="MDC7716107.1"/>
    <property type="molecule type" value="Genomic_DNA"/>
</dbReference>
<feature type="transmembrane region" description="Helical" evidence="10">
    <location>
        <begin position="121"/>
        <end position="143"/>
    </location>
</feature>